<gene>
    <name evidence="1" type="ORF">DFH07DRAFT_980439</name>
</gene>
<accession>A0AAD7N2Y2</accession>
<organism evidence="1 2">
    <name type="scientific">Mycena maculata</name>
    <dbReference type="NCBI Taxonomy" id="230809"/>
    <lineage>
        <taxon>Eukaryota</taxon>
        <taxon>Fungi</taxon>
        <taxon>Dikarya</taxon>
        <taxon>Basidiomycota</taxon>
        <taxon>Agaricomycotina</taxon>
        <taxon>Agaricomycetes</taxon>
        <taxon>Agaricomycetidae</taxon>
        <taxon>Agaricales</taxon>
        <taxon>Marasmiineae</taxon>
        <taxon>Mycenaceae</taxon>
        <taxon>Mycena</taxon>
    </lineage>
</organism>
<proteinExistence type="predicted"/>
<evidence type="ECO:0000313" key="2">
    <source>
        <dbReference type="Proteomes" id="UP001215280"/>
    </source>
</evidence>
<evidence type="ECO:0000313" key="1">
    <source>
        <dbReference type="EMBL" id="KAJ7742117.1"/>
    </source>
</evidence>
<dbReference type="AlphaFoldDB" id="A0AAD7N2Y2"/>
<name>A0AAD7N2Y2_9AGAR</name>
<sequence>MRYYQPNKSFGAFLKNNTALTDFIIQETNNLKLHSKVHKAEEDEEEQQKEHCCSGLDPTQIVCAHTQDGHLHHCCPAAVHAAKGHIGHSRGGAVCRNWEQEWQLLHLWMGINYTAGTYNATLMPRWWNSMAAVDLQVMVILMGKLPFLFPIPQDRCSRKRMQHPGYGQYVP</sequence>
<keyword evidence="2" id="KW-1185">Reference proteome</keyword>
<dbReference type="Proteomes" id="UP001215280">
    <property type="component" value="Unassembled WGS sequence"/>
</dbReference>
<reference evidence="1" key="1">
    <citation type="submission" date="2023-03" db="EMBL/GenBank/DDBJ databases">
        <title>Massive genome expansion in bonnet fungi (Mycena s.s.) driven by repeated elements and novel gene families across ecological guilds.</title>
        <authorList>
            <consortium name="Lawrence Berkeley National Laboratory"/>
            <person name="Harder C.B."/>
            <person name="Miyauchi S."/>
            <person name="Viragh M."/>
            <person name="Kuo A."/>
            <person name="Thoen E."/>
            <person name="Andreopoulos B."/>
            <person name="Lu D."/>
            <person name="Skrede I."/>
            <person name="Drula E."/>
            <person name="Henrissat B."/>
            <person name="Morin E."/>
            <person name="Kohler A."/>
            <person name="Barry K."/>
            <person name="LaButti K."/>
            <person name="Morin E."/>
            <person name="Salamov A."/>
            <person name="Lipzen A."/>
            <person name="Mereny Z."/>
            <person name="Hegedus B."/>
            <person name="Baldrian P."/>
            <person name="Stursova M."/>
            <person name="Weitz H."/>
            <person name="Taylor A."/>
            <person name="Grigoriev I.V."/>
            <person name="Nagy L.G."/>
            <person name="Martin F."/>
            <person name="Kauserud H."/>
        </authorList>
    </citation>
    <scope>NUCLEOTIDE SEQUENCE</scope>
    <source>
        <strain evidence="1">CBHHK188m</strain>
    </source>
</reference>
<comment type="caution">
    <text evidence="1">The sequence shown here is derived from an EMBL/GenBank/DDBJ whole genome shotgun (WGS) entry which is preliminary data.</text>
</comment>
<protein>
    <submittedName>
        <fullName evidence="1">Uncharacterized protein</fullName>
    </submittedName>
</protein>
<dbReference type="EMBL" id="JARJLG010000119">
    <property type="protein sequence ID" value="KAJ7742117.1"/>
    <property type="molecule type" value="Genomic_DNA"/>
</dbReference>